<keyword evidence="4" id="KW-1185">Reference proteome</keyword>
<feature type="compositionally biased region" description="Polar residues" evidence="1">
    <location>
        <begin position="617"/>
        <end position="626"/>
    </location>
</feature>
<evidence type="ECO:0000256" key="1">
    <source>
        <dbReference type="SAM" id="MobiDB-lite"/>
    </source>
</evidence>
<dbReference type="GO" id="GO:0035091">
    <property type="term" value="F:phosphatidylinositol binding"/>
    <property type="evidence" value="ECO:0007669"/>
    <property type="project" value="InterPro"/>
</dbReference>
<organism evidence="3 4">
    <name type="scientific">Coemansia guatemalensis</name>
    <dbReference type="NCBI Taxonomy" id="2761395"/>
    <lineage>
        <taxon>Eukaryota</taxon>
        <taxon>Fungi</taxon>
        <taxon>Fungi incertae sedis</taxon>
        <taxon>Zoopagomycota</taxon>
        <taxon>Kickxellomycotina</taxon>
        <taxon>Kickxellomycetes</taxon>
        <taxon>Kickxellales</taxon>
        <taxon>Kickxellaceae</taxon>
        <taxon>Coemansia</taxon>
    </lineage>
</organism>
<dbReference type="Pfam" id="PF00787">
    <property type="entry name" value="PX"/>
    <property type="match status" value="1"/>
</dbReference>
<sequence>MRYRFIVFRAQPKGDTIAFSIYLEDVVSVQGTCANVVPVLDTSPSDEYALDIQFTSPFSAPTTSGASGSGSAQRGTDTNCGLPANSRVCRNIDRTWDQCEWLHQKIGNSFRLQVLPPLPERPNRRKLGDTLYIERCRARIERWLNRLGAREDICQSASMEHFISSKMSSSEVGGSAKQGFSSLLLNLFGGGSASTDNGFKTYTPISEIADYDEDKEERRREYISSIEECAQELSAAMSAAHAQDEVFGRSVVKAALAVGKAYRVDSLLPRTEQSDVTCAPLDNSSADQEGPSYSSVDHQRLDVSLALLHNSAEAYYWSTKELGVWREYNVADVVMEYVAMTSGIKEVTNHATHTLMLYEKTMLRHRAREQQANDLRVQYPSDTPSVKYANEQEAQSEREMDMAHQEYTDANDVASSELVRFERERASGICKALENMATVELDAARARCQELRALCRRIRSMQMIRDPPHPRTNIGPILWHAADALLPTPSSSRSSSMGALPNDRSKTSSSFSAHTMYRYSASSVGASSSSAYTRKSHTISAAKAASFSLNGTSDRGIRRVRTMDNAEFDSWSGSGSSAAQPSSNSAHNHSVFEGADEHEVDDSPLPSPTSVPAHASGSGTADQQPLRQKKRWNGRISTMPFQGYEAKADPKSRVTVDQSRLEEIAVEAEMEAELVRSGMLAARKVSRKRSVPNYTSRHGPVSANALHPPPVLPAFLPNRRDGGSSRQLRYANSCTSLSTIPQPVSPSEYLQYSRQTLNSSLSKASPLGSGAASTSSGSGSRPTLSHAAQRSRDIKGKGYAFAV</sequence>
<protein>
    <recommendedName>
        <fullName evidence="2">PX domain-containing protein</fullName>
    </recommendedName>
</protein>
<dbReference type="InterPro" id="IPR027267">
    <property type="entry name" value="AH/BAR_dom_sf"/>
</dbReference>
<feature type="region of interest" description="Disordered" evidence="1">
    <location>
        <begin position="760"/>
        <end position="803"/>
    </location>
</feature>
<feature type="compositionally biased region" description="Low complexity" evidence="1">
    <location>
        <begin position="570"/>
        <end position="589"/>
    </location>
</feature>
<gene>
    <name evidence="3" type="ORF">H4R20_001166</name>
</gene>
<dbReference type="Proteomes" id="UP001140094">
    <property type="component" value="Unassembled WGS sequence"/>
</dbReference>
<name>A0A9W8HZW4_9FUNG</name>
<dbReference type="InterPro" id="IPR036871">
    <property type="entry name" value="PX_dom_sf"/>
</dbReference>
<evidence type="ECO:0000313" key="3">
    <source>
        <dbReference type="EMBL" id="KAJ2807733.1"/>
    </source>
</evidence>
<reference evidence="3" key="1">
    <citation type="submission" date="2022-07" db="EMBL/GenBank/DDBJ databases">
        <title>Phylogenomic reconstructions and comparative analyses of Kickxellomycotina fungi.</title>
        <authorList>
            <person name="Reynolds N.K."/>
            <person name="Stajich J.E."/>
            <person name="Barry K."/>
            <person name="Grigoriev I.V."/>
            <person name="Crous P."/>
            <person name="Smith M.E."/>
        </authorList>
    </citation>
    <scope>NUCLEOTIDE SEQUENCE</scope>
    <source>
        <strain evidence="3">NRRL 1565</strain>
    </source>
</reference>
<dbReference type="Gene3D" id="1.20.1270.60">
    <property type="entry name" value="Arfaptin homology (AH) domain/BAR domain"/>
    <property type="match status" value="1"/>
</dbReference>
<evidence type="ECO:0000313" key="4">
    <source>
        <dbReference type="Proteomes" id="UP001140094"/>
    </source>
</evidence>
<feature type="region of interest" description="Disordered" evidence="1">
    <location>
        <begin position="490"/>
        <end position="511"/>
    </location>
</feature>
<dbReference type="Gene3D" id="3.30.1520.10">
    <property type="entry name" value="Phox-like domain"/>
    <property type="match status" value="1"/>
</dbReference>
<dbReference type="InterPro" id="IPR001683">
    <property type="entry name" value="PX_dom"/>
</dbReference>
<dbReference type="EMBL" id="JANBUO010000089">
    <property type="protein sequence ID" value="KAJ2807733.1"/>
    <property type="molecule type" value="Genomic_DNA"/>
</dbReference>
<feature type="compositionally biased region" description="Low complexity" evidence="1">
    <location>
        <begin position="765"/>
        <end position="785"/>
    </location>
</feature>
<dbReference type="AlphaFoldDB" id="A0A9W8HZW4"/>
<feature type="domain" description="PX" evidence="2">
    <location>
        <begin position="87"/>
        <end position="165"/>
    </location>
</feature>
<dbReference type="OrthoDB" id="5227681at2759"/>
<evidence type="ECO:0000259" key="2">
    <source>
        <dbReference type="Pfam" id="PF00787"/>
    </source>
</evidence>
<proteinExistence type="predicted"/>
<comment type="caution">
    <text evidence="3">The sequence shown here is derived from an EMBL/GenBank/DDBJ whole genome shotgun (WGS) entry which is preliminary data.</text>
</comment>
<feature type="region of interest" description="Disordered" evidence="1">
    <location>
        <begin position="568"/>
        <end position="633"/>
    </location>
</feature>
<dbReference type="SUPFAM" id="SSF64268">
    <property type="entry name" value="PX domain"/>
    <property type="match status" value="1"/>
</dbReference>
<dbReference type="CDD" id="cd06093">
    <property type="entry name" value="PX_domain"/>
    <property type="match status" value="1"/>
</dbReference>
<accession>A0A9W8HZW4</accession>